<name>A0ACB9ZNL4_CATRO</name>
<gene>
    <name evidence="1" type="ORF">M9H77_34861</name>
</gene>
<evidence type="ECO:0000313" key="1">
    <source>
        <dbReference type="EMBL" id="KAI5648856.1"/>
    </source>
</evidence>
<reference evidence="2" key="1">
    <citation type="journal article" date="2023" name="Nat. Plants">
        <title>Single-cell RNA sequencing provides a high-resolution roadmap for understanding the multicellular compartmentation of specialized metabolism.</title>
        <authorList>
            <person name="Sun S."/>
            <person name="Shen X."/>
            <person name="Li Y."/>
            <person name="Li Y."/>
            <person name="Wang S."/>
            <person name="Li R."/>
            <person name="Zhang H."/>
            <person name="Shen G."/>
            <person name="Guo B."/>
            <person name="Wei J."/>
            <person name="Xu J."/>
            <person name="St-Pierre B."/>
            <person name="Chen S."/>
            <person name="Sun C."/>
        </authorList>
    </citation>
    <scope>NUCLEOTIDE SEQUENCE [LARGE SCALE GENOMIC DNA]</scope>
</reference>
<protein>
    <submittedName>
        <fullName evidence="1">Uncharacterized protein</fullName>
    </submittedName>
</protein>
<evidence type="ECO:0000313" key="2">
    <source>
        <dbReference type="Proteomes" id="UP001060085"/>
    </source>
</evidence>
<comment type="caution">
    <text evidence="1">The sequence shown here is derived from an EMBL/GenBank/DDBJ whole genome shotgun (WGS) entry which is preliminary data.</text>
</comment>
<sequence>MTMTKMKKKYRHNHKIGVYSHAHAQMARLTDNQLKLTEELSRCQVAPWNIMASFKDEEEEDGGTYNMLLLEAIRMTPTGKTFTVATLFMRNKKVKTYEWVLQQLKNLYFESPEPTTNQADSEHSLLKAWITTRHGDLDTVFLTIDYLIEEKITEI</sequence>
<accession>A0ACB9ZNL4</accession>
<organism evidence="1 2">
    <name type="scientific">Catharanthus roseus</name>
    <name type="common">Madagascar periwinkle</name>
    <name type="synonym">Vinca rosea</name>
    <dbReference type="NCBI Taxonomy" id="4058"/>
    <lineage>
        <taxon>Eukaryota</taxon>
        <taxon>Viridiplantae</taxon>
        <taxon>Streptophyta</taxon>
        <taxon>Embryophyta</taxon>
        <taxon>Tracheophyta</taxon>
        <taxon>Spermatophyta</taxon>
        <taxon>Magnoliopsida</taxon>
        <taxon>eudicotyledons</taxon>
        <taxon>Gunneridae</taxon>
        <taxon>Pentapetalae</taxon>
        <taxon>asterids</taxon>
        <taxon>lamiids</taxon>
        <taxon>Gentianales</taxon>
        <taxon>Apocynaceae</taxon>
        <taxon>Rauvolfioideae</taxon>
        <taxon>Vinceae</taxon>
        <taxon>Catharanthinae</taxon>
        <taxon>Catharanthus</taxon>
    </lineage>
</organism>
<dbReference type="Proteomes" id="UP001060085">
    <property type="component" value="Linkage Group LG08"/>
</dbReference>
<dbReference type="EMBL" id="CM044708">
    <property type="protein sequence ID" value="KAI5648856.1"/>
    <property type="molecule type" value="Genomic_DNA"/>
</dbReference>
<proteinExistence type="predicted"/>
<keyword evidence="2" id="KW-1185">Reference proteome</keyword>